<dbReference type="Pfam" id="PF25948">
    <property type="entry name" value="DUF7986"/>
    <property type="match status" value="1"/>
</dbReference>
<dbReference type="Gene3D" id="1.10.472.10">
    <property type="entry name" value="Cyclin-like"/>
    <property type="match status" value="1"/>
</dbReference>
<protein>
    <submittedName>
        <fullName evidence="1">SEC-C motif-containing protein</fullName>
    </submittedName>
</protein>
<proteinExistence type="predicted"/>
<dbReference type="SUPFAM" id="SSF47954">
    <property type="entry name" value="Cyclin-like"/>
    <property type="match status" value="1"/>
</dbReference>
<dbReference type="Pfam" id="PF02810">
    <property type="entry name" value="SEC-C"/>
    <property type="match status" value="1"/>
</dbReference>
<name>A0A1M6MHK2_9FIRM</name>
<dbReference type="InterPro" id="IPR058292">
    <property type="entry name" value="DUF7986"/>
</dbReference>
<evidence type="ECO:0000313" key="1">
    <source>
        <dbReference type="EMBL" id="SHJ82934.1"/>
    </source>
</evidence>
<sequence length="356" mass="41833">MVGRNDLCPCGSGKKYKKCCLNKDKKTLMLKQKIDFSQKHDRDISQKLYSYSRKEKFYDEYLKAQEKFFILNDKEINKKFSSFFNTYYLQDFITSMNKTIAISFYEENSNSLNVIEKNILKSKLKSYISIYEITSIEEEKVVLKDLILNKETYVEDVNILKSLNVGELIIARIAKIVEVNRFLDTILSISPKIKDIIIKDITSIYENNKNTYKNMDTFLIYNTNIFYKYIQQLLEPKIGEYLRKNKKDNSNNIKESKEEKEIKKAKENNDDSCSVKKLVKENIEDEYLEVALTIWEEYKSSNNEIKGNENGWASALEYHTKKEKGISVTQSEIAKKYKVSPSTLGKRYKEIKSIHN</sequence>
<dbReference type="STRING" id="1123349.SAMN02744037_00947"/>
<reference evidence="2" key="1">
    <citation type="submission" date="2016-11" db="EMBL/GenBank/DDBJ databases">
        <authorList>
            <person name="Varghese N."/>
            <person name="Submissions S."/>
        </authorList>
    </citation>
    <scope>NUCLEOTIDE SEQUENCE [LARGE SCALE GENOMIC DNA]</scope>
    <source>
        <strain evidence="2">DSM 15518</strain>
    </source>
</reference>
<accession>A0A1M6MHK2</accession>
<dbReference type="InterPro" id="IPR004027">
    <property type="entry name" value="SEC_C_motif"/>
</dbReference>
<dbReference type="AlphaFoldDB" id="A0A1M6MHK2"/>
<dbReference type="Gene3D" id="3.10.450.50">
    <property type="match status" value="1"/>
</dbReference>
<gene>
    <name evidence="1" type="ORF">SAMN02744037_00947</name>
</gene>
<keyword evidence="2" id="KW-1185">Reference proteome</keyword>
<dbReference type="InterPro" id="IPR036915">
    <property type="entry name" value="Cyclin-like_sf"/>
</dbReference>
<organism evidence="1 2">
    <name type="scientific">Tepidibacter formicigenes DSM 15518</name>
    <dbReference type="NCBI Taxonomy" id="1123349"/>
    <lineage>
        <taxon>Bacteria</taxon>
        <taxon>Bacillati</taxon>
        <taxon>Bacillota</taxon>
        <taxon>Clostridia</taxon>
        <taxon>Peptostreptococcales</taxon>
        <taxon>Peptostreptococcaceae</taxon>
        <taxon>Tepidibacter</taxon>
    </lineage>
</organism>
<dbReference type="EMBL" id="FRAE01000015">
    <property type="protein sequence ID" value="SHJ82934.1"/>
    <property type="molecule type" value="Genomic_DNA"/>
</dbReference>
<evidence type="ECO:0000313" key="2">
    <source>
        <dbReference type="Proteomes" id="UP000242497"/>
    </source>
</evidence>
<dbReference type="Proteomes" id="UP000242497">
    <property type="component" value="Unassembled WGS sequence"/>
</dbReference>
<dbReference type="SUPFAM" id="SSF103642">
    <property type="entry name" value="Sec-C motif"/>
    <property type="match status" value="1"/>
</dbReference>